<gene>
    <name evidence="6" type="ORF">JOE21_001815</name>
</gene>
<dbReference type="SUPFAM" id="SSF46689">
    <property type="entry name" value="Homeodomain-like"/>
    <property type="match status" value="1"/>
</dbReference>
<accession>A0ABU1IMP2</accession>
<keyword evidence="1" id="KW-0805">Transcription regulation</keyword>
<dbReference type="SUPFAM" id="SSF48498">
    <property type="entry name" value="Tetracyclin repressor-like, C-terminal domain"/>
    <property type="match status" value="1"/>
</dbReference>
<dbReference type="Gene3D" id="1.10.10.60">
    <property type="entry name" value="Homeodomain-like"/>
    <property type="match status" value="1"/>
</dbReference>
<reference evidence="6 7" key="1">
    <citation type="submission" date="2023-07" db="EMBL/GenBank/DDBJ databases">
        <title>Genomic Encyclopedia of Type Strains, Phase IV (KMG-IV): sequencing the most valuable type-strain genomes for metagenomic binning, comparative biology and taxonomic classification.</title>
        <authorList>
            <person name="Goeker M."/>
        </authorList>
    </citation>
    <scope>NUCLEOTIDE SEQUENCE [LARGE SCALE GENOMIC DNA]</scope>
    <source>
        <strain evidence="6 7">DSM 45903</strain>
    </source>
</reference>
<name>A0ABU1IMP2_9BACL</name>
<dbReference type="InterPro" id="IPR023772">
    <property type="entry name" value="DNA-bd_HTH_TetR-type_CS"/>
</dbReference>
<evidence type="ECO:0000313" key="7">
    <source>
        <dbReference type="Proteomes" id="UP001185012"/>
    </source>
</evidence>
<evidence type="ECO:0000256" key="2">
    <source>
        <dbReference type="ARBA" id="ARBA00023125"/>
    </source>
</evidence>
<proteinExistence type="predicted"/>
<keyword evidence="2 4" id="KW-0238">DNA-binding</keyword>
<evidence type="ECO:0000256" key="3">
    <source>
        <dbReference type="ARBA" id="ARBA00023163"/>
    </source>
</evidence>
<organism evidence="6 7">
    <name type="scientific">Desmospora profundinema</name>
    <dbReference type="NCBI Taxonomy" id="1571184"/>
    <lineage>
        <taxon>Bacteria</taxon>
        <taxon>Bacillati</taxon>
        <taxon>Bacillota</taxon>
        <taxon>Bacilli</taxon>
        <taxon>Bacillales</taxon>
        <taxon>Thermoactinomycetaceae</taxon>
        <taxon>Desmospora</taxon>
    </lineage>
</organism>
<dbReference type="EMBL" id="JAVDQG010000003">
    <property type="protein sequence ID" value="MDR6225817.1"/>
    <property type="molecule type" value="Genomic_DNA"/>
</dbReference>
<dbReference type="Proteomes" id="UP001185012">
    <property type="component" value="Unassembled WGS sequence"/>
</dbReference>
<dbReference type="PROSITE" id="PS50977">
    <property type="entry name" value="HTH_TETR_2"/>
    <property type="match status" value="1"/>
</dbReference>
<dbReference type="Pfam" id="PF00440">
    <property type="entry name" value="TetR_N"/>
    <property type="match status" value="1"/>
</dbReference>
<evidence type="ECO:0000256" key="4">
    <source>
        <dbReference type="PROSITE-ProRule" id="PRU00335"/>
    </source>
</evidence>
<dbReference type="PRINTS" id="PR00455">
    <property type="entry name" value="HTHTETR"/>
</dbReference>
<evidence type="ECO:0000259" key="5">
    <source>
        <dbReference type="PROSITE" id="PS50977"/>
    </source>
</evidence>
<dbReference type="InterPro" id="IPR036271">
    <property type="entry name" value="Tet_transcr_reg_TetR-rel_C_sf"/>
</dbReference>
<dbReference type="Gene3D" id="1.10.357.10">
    <property type="entry name" value="Tetracycline Repressor, domain 2"/>
    <property type="match status" value="1"/>
</dbReference>
<keyword evidence="7" id="KW-1185">Reference proteome</keyword>
<evidence type="ECO:0000256" key="1">
    <source>
        <dbReference type="ARBA" id="ARBA00023015"/>
    </source>
</evidence>
<dbReference type="RefSeq" id="WP_309864875.1">
    <property type="nucleotide sequence ID" value="NZ_JAVDQG010000003.1"/>
</dbReference>
<dbReference type="PANTHER" id="PTHR30055">
    <property type="entry name" value="HTH-TYPE TRANSCRIPTIONAL REGULATOR RUTR"/>
    <property type="match status" value="1"/>
</dbReference>
<sequence>MSKSTRTNSKREAIIKAAIKLFSQQGVDGTSVKAIGEVAGVTDAALYKHFSSKSALAKAVFAYYADHYTQLIDHYRKQSAPFDQRISDLIRGIVNNLDEDHFGLLLLSQRHEWFVQIAQEHRLPLTAMTELIADGIDSGAIPPQNPQLTAALLIGALLRLAVFVENGVKLHTESNLEEIRKRMFGLIGLI</sequence>
<keyword evidence="3" id="KW-0804">Transcription</keyword>
<feature type="domain" description="HTH tetR-type" evidence="5">
    <location>
        <begin position="8"/>
        <end position="68"/>
    </location>
</feature>
<protein>
    <submittedName>
        <fullName evidence="6">AcrR family transcriptional regulator</fullName>
    </submittedName>
</protein>
<evidence type="ECO:0000313" key="6">
    <source>
        <dbReference type="EMBL" id="MDR6225817.1"/>
    </source>
</evidence>
<dbReference type="InterPro" id="IPR009057">
    <property type="entry name" value="Homeodomain-like_sf"/>
</dbReference>
<dbReference type="PROSITE" id="PS01081">
    <property type="entry name" value="HTH_TETR_1"/>
    <property type="match status" value="1"/>
</dbReference>
<dbReference type="InterPro" id="IPR001647">
    <property type="entry name" value="HTH_TetR"/>
</dbReference>
<comment type="caution">
    <text evidence="6">The sequence shown here is derived from an EMBL/GenBank/DDBJ whole genome shotgun (WGS) entry which is preliminary data.</text>
</comment>
<dbReference type="InterPro" id="IPR050109">
    <property type="entry name" value="HTH-type_TetR-like_transc_reg"/>
</dbReference>
<feature type="DNA-binding region" description="H-T-H motif" evidence="4">
    <location>
        <begin position="31"/>
        <end position="50"/>
    </location>
</feature>
<dbReference type="PANTHER" id="PTHR30055:SF234">
    <property type="entry name" value="HTH-TYPE TRANSCRIPTIONAL REGULATOR BETI"/>
    <property type="match status" value="1"/>
</dbReference>